<accession>A0AAW5LKW3</accession>
<proteinExistence type="predicted"/>
<evidence type="ECO:0000313" key="2">
    <source>
        <dbReference type="EMBL" id="MCQ9303044.1"/>
    </source>
</evidence>
<reference evidence="2" key="1">
    <citation type="submission" date="2022-07" db="EMBL/GenBank/DDBJ databases">
        <title>Bacterial species isolated from the porcine tonsil microbiota.</title>
        <authorList>
            <person name="Oliveira I.M.F."/>
        </authorList>
    </citation>
    <scope>NUCLEOTIDE SEQUENCE</scope>
    <source>
        <strain evidence="2">8QC2O2</strain>
    </source>
</reference>
<gene>
    <name evidence="2" type="ORF">NQ032_05335</name>
</gene>
<dbReference type="Proteomes" id="UP001204068">
    <property type="component" value="Unassembled WGS sequence"/>
</dbReference>
<protein>
    <submittedName>
        <fullName evidence="2">Uncharacterized protein</fullName>
    </submittedName>
</protein>
<name>A0AAW5LKW3_MAMSC</name>
<evidence type="ECO:0000256" key="1">
    <source>
        <dbReference type="SAM" id="Coils"/>
    </source>
</evidence>
<evidence type="ECO:0000313" key="3">
    <source>
        <dbReference type="Proteomes" id="UP001204068"/>
    </source>
</evidence>
<sequence>MNEPTEFKYPLDEYGEPYFAGSHVNAIQGMESIKEDIENVNIKADRAERNIKIIDESNHNLEDAFKDFIGVTNWTSYANNVSPGVQTDSMYASSDGLKCEIKEVRIGVNGLTPIIRYKTIAYNLRNFKLGEQVAQLPNGFMNKPHAFPAYGNGNMGAYRIEVTKSGAMTIHGGLNDKNLPTSSYWVYGQHTWIE</sequence>
<organism evidence="2 3">
    <name type="scientific">Mammaliicoccus sciuri</name>
    <name type="common">Staphylococcus sciuri</name>
    <dbReference type="NCBI Taxonomy" id="1296"/>
    <lineage>
        <taxon>Bacteria</taxon>
        <taxon>Bacillati</taxon>
        <taxon>Bacillota</taxon>
        <taxon>Bacilli</taxon>
        <taxon>Bacillales</taxon>
        <taxon>Staphylococcaceae</taxon>
        <taxon>Mammaliicoccus</taxon>
    </lineage>
</organism>
<dbReference type="AlphaFoldDB" id="A0AAW5LKW3"/>
<keyword evidence="1" id="KW-0175">Coiled coil</keyword>
<dbReference type="EMBL" id="JANILD010000002">
    <property type="protein sequence ID" value="MCQ9303044.1"/>
    <property type="molecule type" value="Genomic_DNA"/>
</dbReference>
<feature type="coiled-coil region" evidence="1">
    <location>
        <begin position="30"/>
        <end position="64"/>
    </location>
</feature>
<comment type="caution">
    <text evidence="2">The sequence shown here is derived from an EMBL/GenBank/DDBJ whole genome shotgun (WGS) entry which is preliminary data.</text>
</comment>
<dbReference type="RefSeq" id="WP_257099467.1">
    <property type="nucleotide sequence ID" value="NZ_JANILD010000002.1"/>
</dbReference>